<proteinExistence type="predicted"/>
<dbReference type="EMBL" id="BMHT01000003">
    <property type="protein sequence ID" value="GGF07064.1"/>
    <property type="molecule type" value="Genomic_DNA"/>
</dbReference>
<dbReference type="InterPro" id="IPR025631">
    <property type="entry name" value="Porin_10"/>
</dbReference>
<evidence type="ECO:0000313" key="2">
    <source>
        <dbReference type="Proteomes" id="UP000632273"/>
    </source>
</evidence>
<comment type="caution">
    <text evidence="1">The sequence shown here is derived from an EMBL/GenBank/DDBJ whole genome shotgun (WGS) entry which is preliminary data.</text>
</comment>
<reference evidence="2" key="1">
    <citation type="journal article" date="2019" name="Int. J. Syst. Evol. Microbiol.">
        <title>The Global Catalogue of Microorganisms (GCM) 10K type strain sequencing project: providing services to taxonomists for standard genome sequencing and annotation.</title>
        <authorList>
            <consortium name="The Broad Institute Genomics Platform"/>
            <consortium name="The Broad Institute Genome Sequencing Center for Infectious Disease"/>
            <person name="Wu L."/>
            <person name="Ma J."/>
        </authorList>
    </citation>
    <scope>NUCLEOTIDE SEQUENCE [LARGE SCALE GENOMIC DNA]</scope>
    <source>
        <strain evidence="2">CGMCC 1.15197</strain>
    </source>
</reference>
<evidence type="ECO:0008006" key="3">
    <source>
        <dbReference type="Google" id="ProtNLM"/>
    </source>
</evidence>
<gene>
    <name evidence="1" type="ORF">GCM10011383_17670</name>
</gene>
<evidence type="ECO:0000313" key="1">
    <source>
        <dbReference type="EMBL" id="GGF07064.1"/>
    </source>
</evidence>
<dbReference type="Proteomes" id="UP000632273">
    <property type="component" value="Unassembled WGS sequence"/>
</dbReference>
<accession>A0ABQ1U2R6</accession>
<sequence length="652" mass="74352">MLPQSVFRRLGLLLICALGLLPVASRAQILDDSTKTLYGPKTTLILREADILRENYKGVMVDTAITNLQNPRYWTHDTTYQQDLGNMGTASRPLLWQMNTQIGARMGRDAFNRYFRDATTIPYYDTRSPYTFIRYVQSGLGEQVFEISYTRSLGKNFNVGVAYERIAGNKALYVPRRSGLAEQSNVLLFTRYQTEDGRYHLVANFTTGRYEAAEQGGVRRLPADTTWFGYERANVWLTQAVNRDDRDQLHFTQTYQLLGRGLTAFHTFDWRRQSVQYTDNAQDTASFYPFRRYGLANVDDQANYRQLENTFGVLGHSNTVDYRLYGRLRNFSLTTRTLDSLSVLYAPTNPRSGSQVILGGTAAFRYKIFAIETAGEILPSFGSFGTTGTSELGEYWFRALARVGPLSGEVASSSYAPTFTQDEFFGAHYDWNHRSASNDVVRPDTNRPGNRFSSKFDNTNVTQLTGRLNQTLGTHHLEASATAVTIGNLVYYDRNAEPQQLTSSKQLLTVGVRHRFHIGKLYTDNEGTYTAGGDGEGLRIPALVATSRIYYQGAVFKNALFGQIGAQMYYQSRFRGYDYNPNTQQFYVQDHFTIRNYALFDVFLNADIKTVGVFLKMAYINQGLYRDGYFTTPYYTGLPRRFQFGIRWQFFN</sequence>
<protein>
    <recommendedName>
        <fullName evidence="3">Porin</fullName>
    </recommendedName>
</protein>
<keyword evidence="2" id="KW-1185">Reference proteome</keyword>
<organism evidence="1 2">
    <name type="scientific">Hymenobacter cavernae</name>
    <dbReference type="NCBI Taxonomy" id="2044852"/>
    <lineage>
        <taxon>Bacteria</taxon>
        <taxon>Pseudomonadati</taxon>
        <taxon>Bacteroidota</taxon>
        <taxon>Cytophagia</taxon>
        <taxon>Cytophagales</taxon>
        <taxon>Hymenobacteraceae</taxon>
        <taxon>Hymenobacter</taxon>
    </lineage>
</organism>
<dbReference type="Pfam" id="PF14121">
    <property type="entry name" value="Porin_10"/>
    <property type="match status" value="1"/>
</dbReference>
<dbReference type="RefSeq" id="WP_188813253.1">
    <property type="nucleotide sequence ID" value="NZ_BMHT01000003.1"/>
</dbReference>
<name>A0ABQ1U2R6_9BACT</name>